<dbReference type="GO" id="GO:0016740">
    <property type="term" value="F:transferase activity"/>
    <property type="evidence" value="ECO:0007669"/>
    <property type="project" value="UniProtKB-KW"/>
</dbReference>
<proteinExistence type="predicted"/>
<dbReference type="HOGENOM" id="CLU_838964_0_0_11"/>
<sequence length="295" mass="31087">MITCTWRQALDADEAWEVRELVAEAAEYDEEAGFSTVTPPGETRGHELLVRIQPGEGERVWPLAAYLRVDVDEGVGAVQFVVRPRFRSLGVATSVFEKIGLPGSSAGNWCGTSARELRIWAHGDHPAAHRMARRFGARPVSRMWALVRRLDAAAEWPSGPLTVRAATAAEAARVAGIEAGATGLVSPAGWEHLLPGSVALVAVGESGEPRGVVRLSGPAANGSPGTATGVVLTLAVAGSGDRGVVRALLGAGLDHLRRGGAGKVELYLDSGNRTGVAVAREFSFEHDRSDVCYLV</sequence>
<keyword evidence="2" id="KW-1185">Reference proteome</keyword>
<organism evidence="1 2">
    <name type="scientific">Amycolatopsis methanolica 239</name>
    <dbReference type="NCBI Taxonomy" id="1068978"/>
    <lineage>
        <taxon>Bacteria</taxon>
        <taxon>Bacillati</taxon>
        <taxon>Actinomycetota</taxon>
        <taxon>Actinomycetes</taxon>
        <taxon>Pseudonocardiales</taxon>
        <taxon>Pseudonocardiaceae</taxon>
        <taxon>Amycolatopsis</taxon>
        <taxon>Amycolatopsis methanolica group</taxon>
    </lineage>
</organism>
<dbReference type="OrthoDB" id="4688486at2"/>
<dbReference type="EMBL" id="CP009110">
    <property type="protein sequence ID" value="AIJ23291.1"/>
    <property type="molecule type" value="Genomic_DNA"/>
</dbReference>
<dbReference type="STRING" id="1068978.AMETH_3199"/>
<dbReference type="AlphaFoldDB" id="A0A076MW52"/>
<dbReference type="Gene3D" id="3.40.630.30">
    <property type="match status" value="1"/>
</dbReference>
<dbReference type="RefSeq" id="WP_017982119.1">
    <property type="nucleotide sequence ID" value="NZ_AQUL01000001.1"/>
</dbReference>
<dbReference type="Proteomes" id="UP000062973">
    <property type="component" value="Chromosome"/>
</dbReference>
<dbReference type="InterPro" id="IPR016181">
    <property type="entry name" value="Acyl_CoA_acyltransferase"/>
</dbReference>
<name>A0A076MW52_AMYME</name>
<accession>A0A076MW52</accession>
<gene>
    <name evidence="1" type="primary">mshD</name>
    <name evidence="1" type="ORF">AMETH_3199</name>
</gene>
<evidence type="ECO:0000313" key="1">
    <source>
        <dbReference type="EMBL" id="AIJ23291.1"/>
    </source>
</evidence>
<protein>
    <submittedName>
        <fullName evidence="1">Acetyltransferase</fullName>
    </submittedName>
</protein>
<dbReference type="KEGG" id="amq:AMETH_3199"/>
<dbReference type="PATRIC" id="fig|1068978.7.peg.3417"/>
<keyword evidence="1" id="KW-0808">Transferase</keyword>
<dbReference type="SUPFAM" id="SSF55729">
    <property type="entry name" value="Acyl-CoA N-acyltransferases (Nat)"/>
    <property type="match status" value="1"/>
</dbReference>
<evidence type="ECO:0000313" key="2">
    <source>
        <dbReference type="Proteomes" id="UP000062973"/>
    </source>
</evidence>
<reference evidence="1 2" key="1">
    <citation type="submission" date="2014-07" db="EMBL/GenBank/DDBJ databases">
        <title>Whole Genome Sequence of the Amycolatopsis methanolica 239.</title>
        <authorList>
            <person name="Tang B."/>
        </authorList>
    </citation>
    <scope>NUCLEOTIDE SEQUENCE [LARGE SCALE GENOMIC DNA]</scope>
    <source>
        <strain evidence="1 2">239</strain>
    </source>
</reference>
<dbReference type="eggNOG" id="COG3153">
    <property type="taxonomic scope" value="Bacteria"/>
</dbReference>